<evidence type="ECO:0000313" key="1">
    <source>
        <dbReference type="EMBL" id="KAJ0184751.1"/>
    </source>
</evidence>
<proteinExistence type="predicted"/>
<name>A0A9R1UCR3_LACSA</name>
<sequence length="146" mass="16682">MYLQTSRSYLEDISDILIPSFNQTFGNIASIFKVMSIAISALEEGEVDTAYMTKHAKLASCHLEIDLVQLEVPILLRTEKDSKGTQVRIVKSFDPQTTLLLIMELQRRLLLRNLGTERRKGRTVSFNQTTGLLVDVEFCDLIHFIY</sequence>
<keyword evidence="2" id="KW-1185">Reference proteome</keyword>
<dbReference type="EMBL" id="NBSK02000009">
    <property type="protein sequence ID" value="KAJ0184751.1"/>
    <property type="molecule type" value="Genomic_DNA"/>
</dbReference>
<evidence type="ECO:0000313" key="2">
    <source>
        <dbReference type="Proteomes" id="UP000235145"/>
    </source>
</evidence>
<accession>A0A9R1UCR3</accession>
<protein>
    <submittedName>
        <fullName evidence="1">Uncharacterized protein</fullName>
    </submittedName>
</protein>
<dbReference type="Proteomes" id="UP000235145">
    <property type="component" value="Unassembled WGS sequence"/>
</dbReference>
<gene>
    <name evidence="1" type="ORF">LSAT_V11C900498780</name>
</gene>
<organism evidence="1 2">
    <name type="scientific">Lactuca sativa</name>
    <name type="common">Garden lettuce</name>
    <dbReference type="NCBI Taxonomy" id="4236"/>
    <lineage>
        <taxon>Eukaryota</taxon>
        <taxon>Viridiplantae</taxon>
        <taxon>Streptophyta</taxon>
        <taxon>Embryophyta</taxon>
        <taxon>Tracheophyta</taxon>
        <taxon>Spermatophyta</taxon>
        <taxon>Magnoliopsida</taxon>
        <taxon>eudicotyledons</taxon>
        <taxon>Gunneridae</taxon>
        <taxon>Pentapetalae</taxon>
        <taxon>asterids</taxon>
        <taxon>campanulids</taxon>
        <taxon>Asterales</taxon>
        <taxon>Asteraceae</taxon>
        <taxon>Cichorioideae</taxon>
        <taxon>Cichorieae</taxon>
        <taxon>Lactucinae</taxon>
        <taxon>Lactuca</taxon>
    </lineage>
</organism>
<comment type="caution">
    <text evidence="1">The sequence shown here is derived from an EMBL/GenBank/DDBJ whole genome shotgun (WGS) entry which is preliminary data.</text>
</comment>
<dbReference type="AlphaFoldDB" id="A0A9R1UCR3"/>
<reference evidence="1 2" key="1">
    <citation type="journal article" date="2017" name="Nat. Commun.">
        <title>Genome assembly with in vitro proximity ligation data and whole-genome triplication in lettuce.</title>
        <authorList>
            <person name="Reyes-Chin-Wo S."/>
            <person name="Wang Z."/>
            <person name="Yang X."/>
            <person name="Kozik A."/>
            <person name="Arikit S."/>
            <person name="Song C."/>
            <person name="Xia L."/>
            <person name="Froenicke L."/>
            <person name="Lavelle D.O."/>
            <person name="Truco M.J."/>
            <person name="Xia R."/>
            <person name="Zhu S."/>
            <person name="Xu C."/>
            <person name="Xu H."/>
            <person name="Xu X."/>
            <person name="Cox K."/>
            <person name="Korf I."/>
            <person name="Meyers B.C."/>
            <person name="Michelmore R.W."/>
        </authorList>
    </citation>
    <scope>NUCLEOTIDE SEQUENCE [LARGE SCALE GENOMIC DNA]</scope>
    <source>
        <strain evidence="2">cv. Salinas</strain>
        <tissue evidence="1">Seedlings</tissue>
    </source>
</reference>